<name>A0A926WF34_9NOST</name>
<dbReference type="Proteomes" id="UP000662185">
    <property type="component" value="Unassembled WGS sequence"/>
</dbReference>
<dbReference type="PANTHER" id="PTHR30408">
    <property type="entry name" value="TYPE-1 RESTRICTION ENZYME ECOKI SPECIFICITY PROTEIN"/>
    <property type="match status" value="1"/>
</dbReference>
<comment type="caution">
    <text evidence="5">The sequence shown here is derived from an EMBL/GenBank/DDBJ whole genome shotgun (WGS) entry which is preliminary data.</text>
</comment>
<dbReference type="InterPro" id="IPR000055">
    <property type="entry name" value="Restrct_endonuc_typeI_TRD"/>
</dbReference>
<dbReference type="PANTHER" id="PTHR30408:SF12">
    <property type="entry name" value="TYPE I RESTRICTION ENZYME MJAVIII SPECIFICITY SUBUNIT"/>
    <property type="match status" value="1"/>
</dbReference>
<evidence type="ECO:0000313" key="5">
    <source>
        <dbReference type="EMBL" id="MBD2293401.1"/>
    </source>
</evidence>
<keyword evidence="3" id="KW-0238">DNA-binding</keyword>
<comment type="similarity">
    <text evidence="1">Belongs to the type-I restriction system S methylase family.</text>
</comment>
<sequence length="194" mass="21987">MSNSIFRLEDLVQIYQGVTLKRYENELGSQEPIINSRNLEQIYIGGELSIAQLDSSNLSRYRLHTDDVVITIRGTPLKASLVTDEVKGSLPHQNLAVLRVKAENLNPVFLAVLMRSKWLETQISTLYSQSIGTQLLKISQLRELEIPLPSLDRQNQLAQLFLAAEHYTQITLEILVQRNHLTQLALSQILEGVQ</sequence>
<dbReference type="InterPro" id="IPR044946">
    <property type="entry name" value="Restrct_endonuc_typeI_TRD_sf"/>
</dbReference>
<accession>A0A926WF34</accession>
<dbReference type="Gene3D" id="3.90.220.20">
    <property type="entry name" value="DNA methylase specificity domains"/>
    <property type="match status" value="1"/>
</dbReference>
<dbReference type="GO" id="GO:0004519">
    <property type="term" value="F:endonuclease activity"/>
    <property type="evidence" value="ECO:0007669"/>
    <property type="project" value="UniProtKB-KW"/>
</dbReference>
<dbReference type="InterPro" id="IPR052021">
    <property type="entry name" value="Type-I_RS_S_subunit"/>
</dbReference>
<dbReference type="CDD" id="cd16961">
    <property type="entry name" value="RMtype1_S_TRD-CR_like"/>
    <property type="match status" value="1"/>
</dbReference>
<evidence type="ECO:0000256" key="1">
    <source>
        <dbReference type="ARBA" id="ARBA00010923"/>
    </source>
</evidence>
<evidence type="ECO:0000256" key="3">
    <source>
        <dbReference type="ARBA" id="ARBA00023125"/>
    </source>
</evidence>
<keyword evidence="5" id="KW-0255">Endonuclease</keyword>
<organism evidence="5 6">
    <name type="scientific">Anabaena sphaerica FACHB-251</name>
    <dbReference type="NCBI Taxonomy" id="2692883"/>
    <lineage>
        <taxon>Bacteria</taxon>
        <taxon>Bacillati</taxon>
        <taxon>Cyanobacteriota</taxon>
        <taxon>Cyanophyceae</taxon>
        <taxon>Nostocales</taxon>
        <taxon>Nostocaceae</taxon>
        <taxon>Anabaena</taxon>
    </lineage>
</organism>
<proteinExistence type="inferred from homology"/>
<feature type="domain" description="Type I restriction modification DNA specificity" evidence="4">
    <location>
        <begin position="5"/>
        <end position="160"/>
    </location>
</feature>
<dbReference type="EMBL" id="JACJQU010000003">
    <property type="protein sequence ID" value="MBD2293401.1"/>
    <property type="molecule type" value="Genomic_DNA"/>
</dbReference>
<gene>
    <name evidence="5" type="ORF">H6G06_07840</name>
</gene>
<dbReference type="RefSeq" id="WP_190558771.1">
    <property type="nucleotide sequence ID" value="NZ_JACJQU010000003.1"/>
</dbReference>
<keyword evidence="6" id="KW-1185">Reference proteome</keyword>
<dbReference type="AlphaFoldDB" id="A0A926WF34"/>
<dbReference type="GO" id="GO:0009307">
    <property type="term" value="P:DNA restriction-modification system"/>
    <property type="evidence" value="ECO:0007669"/>
    <property type="project" value="UniProtKB-KW"/>
</dbReference>
<reference evidence="6" key="1">
    <citation type="journal article" date="2020" name="ISME J.">
        <title>Comparative genomics reveals insights into cyanobacterial evolution and habitat adaptation.</title>
        <authorList>
            <person name="Chen M.Y."/>
            <person name="Teng W.K."/>
            <person name="Zhao L."/>
            <person name="Hu C.X."/>
            <person name="Zhou Y.K."/>
            <person name="Han B.P."/>
            <person name="Song L.R."/>
            <person name="Shu W.S."/>
        </authorList>
    </citation>
    <scope>NUCLEOTIDE SEQUENCE [LARGE SCALE GENOMIC DNA]</scope>
    <source>
        <strain evidence="6">FACHB-251</strain>
    </source>
</reference>
<keyword evidence="2" id="KW-0680">Restriction system</keyword>
<evidence type="ECO:0000313" key="6">
    <source>
        <dbReference type="Proteomes" id="UP000662185"/>
    </source>
</evidence>
<dbReference type="SUPFAM" id="SSF116734">
    <property type="entry name" value="DNA methylase specificity domain"/>
    <property type="match status" value="1"/>
</dbReference>
<keyword evidence="5" id="KW-0378">Hydrolase</keyword>
<evidence type="ECO:0000256" key="2">
    <source>
        <dbReference type="ARBA" id="ARBA00022747"/>
    </source>
</evidence>
<keyword evidence="5" id="KW-0540">Nuclease</keyword>
<dbReference type="Pfam" id="PF01420">
    <property type="entry name" value="Methylase_S"/>
    <property type="match status" value="1"/>
</dbReference>
<evidence type="ECO:0000259" key="4">
    <source>
        <dbReference type="Pfam" id="PF01420"/>
    </source>
</evidence>
<protein>
    <submittedName>
        <fullName evidence="5">Restriction endonuclease subunit S</fullName>
    </submittedName>
</protein>
<dbReference type="GO" id="GO:0003677">
    <property type="term" value="F:DNA binding"/>
    <property type="evidence" value="ECO:0007669"/>
    <property type="project" value="UniProtKB-KW"/>
</dbReference>